<dbReference type="GO" id="GO:0000724">
    <property type="term" value="P:double-strand break repair via homologous recombination"/>
    <property type="evidence" value="ECO:0007669"/>
    <property type="project" value="TreeGrafter"/>
</dbReference>
<reference evidence="8 9" key="3">
    <citation type="journal article" date="2017" name="G3 (Bethesda)">
        <title>Comparative analysis highlights variable genome content of wheat rusts and divergence of the mating loci.</title>
        <authorList>
            <person name="Cuomo C.A."/>
            <person name="Bakkeren G."/>
            <person name="Khalil H.B."/>
            <person name="Panwar V."/>
            <person name="Joly D."/>
            <person name="Linning R."/>
            <person name="Sakthikumar S."/>
            <person name="Song X."/>
            <person name="Adiconis X."/>
            <person name="Fan L."/>
            <person name="Goldberg J.M."/>
            <person name="Levin J.Z."/>
            <person name="Young S."/>
            <person name="Zeng Q."/>
            <person name="Anikster Y."/>
            <person name="Bruce M."/>
            <person name="Wang M."/>
            <person name="Yin C."/>
            <person name="McCallum B."/>
            <person name="Szabo L.J."/>
            <person name="Hulbert S."/>
            <person name="Chen X."/>
            <person name="Fellers J.P."/>
        </authorList>
    </citation>
    <scope>NUCLEOTIDE SEQUENCE</scope>
    <source>
        <strain evidence="8">isolate 1-1 / race 1 (BBBD)</strain>
        <strain evidence="9">Isolate 1-1 / race 1 (BBBD)</strain>
    </source>
</reference>
<evidence type="ECO:0000313" key="8">
    <source>
        <dbReference type="EnsemblFungi" id="PTTG_26050-t43_1-p1"/>
    </source>
</evidence>
<dbReference type="Gene3D" id="3.40.50.300">
    <property type="entry name" value="P-loop containing nucleotide triphosphate hydrolases"/>
    <property type="match status" value="1"/>
</dbReference>
<dbReference type="EnsemblFungi" id="PTTG_26050-t43_1">
    <property type="protein sequence ID" value="PTTG_26050-t43_1-p1"/>
    <property type="gene ID" value="PTTG_26050"/>
</dbReference>
<feature type="domain" description="Helicase C-terminal" evidence="6">
    <location>
        <begin position="21"/>
        <end position="186"/>
    </location>
</feature>
<dbReference type="Pfam" id="PF00271">
    <property type="entry name" value="Helicase_C"/>
    <property type="match status" value="1"/>
</dbReference>
<dbReference type="GO" id="GO:0003677">
    <property type="term" value="F:DNA binding"/>
    <property type="evidence" value="ECO:0007669"/>
    <property type="project" value="UniProtKB-KW"/>
</dbReference>
<evidence type="ECO:0000259" key="6">
    <source>
        <dbReference type="PROSITE" id="PS51194"/>
    </source>
</evidence>
<dbReference type="PANTHER" id="PTHR13710">
    <property type="entry name" value="DNA HELICASE RECQ FAMILY MEMBER"/>
    <property type="match status" value="1"/>
</dbReference>
<dbReference type="GO" id="GO:0043138">
    <property type="term" value="F:3'-5' DNA helicase activity"/>
    <property type="evidence" value="ECO:0007669"/>
    <property type="project" value="UniProtKB-EC"/>
</dbReference>
<dbReference type="PROSITE" id="PS51194">
    <property type="entry name" value="HELICASE_CTER"/>
    <property type="match status" value="1"/>
</dbReference>
<evidence type="ECO:0000256" key="3">
    <source>
        <dbReference type="ARBA" id="ARBA00023235"/>
    </source>
</evidence>
<evidence type="ECO:0000256" key="2">
    <source>
        <dbReference type="ARBA" id="ARBA00023125"/>
    </source>
</evidence>
<dbReference type="EC" id="5.6.2.4" evidence="5"/>
<proteinExistence type="inferred from homology"/>
<evidence type="ECO:0000256" key="5">
    <source>
        <dbReference type="ARBA" id="ARBA00034808"/>
    </source>
</evidence>
<evidence type="ECO:0000313" key="7">
    <source>
        <dbReference type="EMBL" id="OAV97424.1"/>
    </source>
</evidence>
<dbReference type="InterPro" id="IPR001650">
    <property type="entry name" value="Helicase_C-like"/>
</dbReference>
<reference evidence="8" key="4">
    <citation type="submission" date="2025-05" db="UniProtKB">
        <authorList>
            <consortium name="EnsemblFungi"/>
        </authorList>
    </citation>
    <scope>IDENTIFICATION</scope>
    <source>
        <strain evidence="8">isolate 1-1 / race 1 (BBBD)</strain>
    </source>
</reference>
<dbReference type="InterPro" id="IPR027417">
    <property type="entry name" value="P-loop_NTPase"/>
</dbReference>
<name>A0A180GY25_PUCT1</name>
<dbReference type="Proteomes" id="UP000005240">
    <property type="component" value="Unassembled WGS sequence"/>
</dbReference>
<dbReference type="AlphaFoldDB" id="A0A180GY25"/>
<keyword evidence="2" id="KW-0238">DNA-binding</keyword>
<evidence type="ECO:0000256" key="4">
    <source>
        <dbReference type="ARBA" id="ARBA00034617"/>
    </source>
</evidence>
<dbReference type="VEuPathDB" id="FungiDB:PTTG_26050"/>
<dbReference type="EMBL" id="ADAS02000013">
    <property type="protein sequence ID" value="OAV97424.1"/>
    <property type="molecule type" value="Genomic_DNA"/>
</dbReference>
<dbReference type="OrthoDB" id="2504946at2759"/>
<dbReference type="SUPFAM" id="SSF52540">
    <property type="entry name" value="P-loop containing nucleoside triphosphate hydrolases"/>
    <property type="match status" value="1"/>
</dbReference>
<keyword evidence="9" id="KW-1185">Reference proteome</keyword>
<sequence>MTDSIQSCDNILKLDGSKEDNPDEELVPSLIYTGTRQRTLQVLEVLDRARGTPGNHLNPCNSLARRYHACTGELDKQDTILDFAQENVPILSCTLALGMGQNWKLVRQVVHIGRGDPSLICQMVGRCGRDGRPGLAILFVEPNRPKGKNSVADFTPGQKQSDEDRMDALAVTPVCLRIAFSMDNLNGYIPLDKKDPFYQAEVERERLNGFPLCMCSNCMENEATAVGPTVQYKRKYTTTRNGPVTKKQEQLRLAPLKQMLKNNFQVFFEATLRKGESAVPSDFFGKDELNAIVKYYGQIESDSDLRRIIKGEALAGQLKMLMNTIRKF</sequence>
<dbReference type="PANTHER" id="PTHR13710:SF105">
    <property type="entry name" value="ATP-DEPENDENT DNA HELICASE Q1"/>
    <property type="match status" value="1"/>
</dbReference>
<evidence type="ECO:0000313" key="9">
    <source>
        <dbReference type="Proteomes" id="UP000005240"/>
    </source>
</evidence>
<gene>
    <name evidence="7" type="ORF">PTTG_26050</name>
</gene>
<comment type="similarity">
    <text evidence="1">Belongs to the helicase family. RecQ subfamily.</text>
</comment>
<dbReference type="GO" id="GO:0005694">
    <property type="term" value="C:chromosome"/>
    <property type="evidence" value="ECO:0007669"/>
    <property type="project" value="TreeGrafter"/>
</dbReference>
<reference evidence="7" key="1">
    <citation type="submission" date="2009-11" db="EMBL/GenBank/DDBJ databases">
        <authorList>
            <consortium name="The Broad Institute Genome Sequencing Platform"/>
            <person name="Ward D."/>
            <person name="Feldgarden M."/>
            <person name="Earl A."/>
            <person name="Young S.K."/>
            <person name="Zeng Q."/>
            <person name="Koehrsen M."/>
            <person name="Alvarado L."/>
            <person name="Berlin A."/>
            <person name="Bochicchio J."/>
            <person name="Borenstein D."/>
            <person name="Chapman S.B."/>
            <person name="Chen Z."/>
            <person name="Engels R."/>
            <person name="Freedman E."/>
            <person name="Gellesch M."/>
            <person name="Goldberg J."/>
            <person name="Griggs A."/>
            <person name="Gujja S."/>
            <person name="Heilman E."/>
            <person name="Heiman D."/>
            <person name="Hepburn T."/>
            <person name="Howarth C."/>
            <person name="Jen D."/>
            <person name="Larson L."/>
            <person name="Lewis B."/>
            <person name="Mehta T."/>
            <person name="Park D."/>
            <person name="Pearson M."/>
            <person name="Roberts A."/>
            <person name="Saif S."/>
            <person name="Shea T."/>
            <person name="Shenoy N."/>
            <person name="Sisk P."/>
            <person name="Stolte C."/>
            <person name="Sykes S."/>
            <person name="Thomson T."/>
            <person name="Walk T."/>
            <person name="White J."/>
            <person name="Yandava C."/>
            <person name="Izard J."/>
            <person name="Baranova O.V."/>
            <person name="Blanton J.M."/>
            <person name="Tanner A.C."/>
            <person name="Dewhirst F.E."/>
            <person name="Haas B."/>
            <person name="Nusbaum C."/>
            <person name="Birren B."/>
        </authorList>
    </citation>
    <scope>NUCLEOTIDE SEQUENCE [LARGE SCALE GENOMIC DNA]</scope>
    <source>
        <strain evidence="7">1-1 BBBD Race 1</strain>
    </source>
</reference>
<keyword evidence="3" id="KW-0413">Isomerase</keyword>
<dbReference type="GO" id="GO:0009378">
    <property type="term" value="F:four-way junction helicase activity"/>
    <property type="evidence" value="ECO:0007669"/>
    <property type="project" value="TreeGrafter"/>
</dbReference>
<comment type="catalytic activity">
    <reaction evidence="4">
        <text>Couples ATP hydrolysis with the unwinding of duplex DNA by translocating in the 3'-5' direction.</text>
        <dbReference type="EC" id="5.6.2.4"/>
    </reaction>
</comment>
<reference evidence="7" key="2">
    <citation type="submission" date="2016-05" db="EMBL/GenBank/DDBJ databases">
        <title>Comparative analysis highlights variable genome content of wheat rusts and divergence of the mating loci.</title>
        <authorList>
            <person name="Cuomo C.A."/>
            <person name="Bakkeren G."/>
            <person name="Szabo L."/>
            <person name="Khalil H."/>
            <person name="Joly D."/>
            <person name="Goldberg J."/>
            <person name="Young S."/>
            <person name="Zeng Q."/>
            <person name="Fellers J."/>
        </authorList>
    </citation>
    <scope>NUCLEOTIDE SEQUENCE [LARGE SCALE GENOMIC DNA]</scope>
    <source>
        <strain evidence="7">1-1 BBBD Race 1</strain>
    </source>
</reference>
<dbReference type="GO" id="GO:0005737">
    <property type="term" value="C:cytoplasm"/>
    <property type="evidence" value="ECO:0007669"/>
    <property type="project" value="TreeGrafter"/>
</dbReference>
<evidence type="ECO:0000256" key="1">
    <source>
        <dbReference type="ARBA" id="ARBA00005446"/>
    </source>
</evidence>
<protein>
    <recommendedName>
        <fullName evidence="5">DNA 3'-5' helicase</fullName>
        <ecNumber evidence="5">5.6.2.4</ecNumber>
    </recommendedName>
</protein>
<dbReference type="STRING" id="630390.A0A180GY25"/>
<organism evidence="7">
    <name type="scientific">Puccinia triticina (isolate 1-1 / race 1 (BBBD))</name>
    <name type="common">Brown leaf rust fungus</name>
    <dbReference type="NCBI Taxonomy" id="630390"/>
    <lineage>
        <taxon>Eukaryota</taxon>
        <taxon>Fungi</taxon>
        <taxon>Dikarya</taxon>
        <taxon>Basidiomycota</taxon>
        <taxon>Pucciniomycotina</taxon>
        <taxon>Pucciniomycetes</taxon>
        <taxon>Pucciniales</taxon>
        <taxon>Pucciniaceae</taxon>
        <taxon>Puccinia</taxon>
    </lineage>
</organism>
<accession>A0A180GY25</accession>